<keyword evidence="1" id="KW-1133">Transmembrane helix</keyword>
<proteinExistence type="predicted"/>
<sequence>MPDNGPALRDVHVPHVSWWPLAPGWWVLAALLVAALVVGVWSWRRRARHRRYIESVLVELHTARARHASDGDNAAFAGTVHQLLRRVARSRDPRSVTLAAGAWRDALASMAPKRDVSRLAVLDQVMYRPDAALDIDAVATDVDQWVRDALSPRAGHGRRRAHVVS</sequence>
<dbReference type="KEGG" id="lpy:FIV34_02880"/>
<evidence type="ECO:0000313" key="3">
    <source>
        <dbReference type="Proteomes" id="UP000316093"/>
    </source>
</evidence>
<dbReference type="InterPro" id="IPR025489">
    <property type="entry name" value="DUF4381"/>
</dbReference>
<dbReference type="AlphaFoldDB" id="A0A4Y5Z1B4"/>
<organism evidence="2 3">
    <name type="scientific">Luteibacter pinisoli</name>
    <dbReference type="NCBI Taxonomy" id="2589080"/>
    <lineage>
        <taxon>Bacteria</taxon>
        <taxon>Pseudomonadati</taxon>
        <taxon>Pseudomonadota</taxon>
        <taxon>Gammaproteobacteria</taxon>
        <taxon>Lysobacterales</taxon>
        <taxon>Rhodanobacteraceae</taxon>
        <taxon>Luteibacter</taxon>
    </lineage>
</organism>
<dbReference type="EMBL" id="CP041046">
    <property type="protein sequence ID" value="QDE38223.1"/>
    <property type="molecule type" value="Genomic_DNA"/>
</dbReference>
<evidence type="ECO:0000313" key="2">
    <source>
        <dbReference type="EMBL" id="QDE38223.1"/>
    </source>
</evidence>
<dbReference type="RefSeq" id="WP_139979499.1">
    <property type="nucleotide sequence ID" value="NZ_CP041046.1"/>
</dbReference>
<feature type="transmembrane region" description="Helical" evidence="1">
    <location>
        <begin position="24"/>
        <end position="43"/>
    </location>
</feature>
<keyword evidence="1" id="KW-0812">Transmembrane</keyword>
<reference evidence="2 3" key="1">
    <citation type="submission" date="2019-06" db="EMBL/GenBank/DDBJ databases">
        <title>A complete genome sequence for Luteibacter pinisoli MAH-14.</title>
        <authorList>
            <person name="Baltrus D.A."/>
        </authorList>
    </citation>
    <scope>NUCLEOTIDE SEQUENCE [LARGE SCALE GENOMIC DNA]</scope>
    <source>
        <strain evidence="2 3">MAH-14</strain>
    </source>
</reference>
<dbReference type="Pfam" id="PF14316">
    <property type="entry name" value="DUF4381"/>
    <property type="match status" value="1"/>
</dbReference>
<protein>
    <submittedName>
        <fullName evidence="2">DUF4381 domain-containing protein</fullName>
    </submittedName>
</protein>
<evidence type="ECO:0000256" key="1">
    <source>
        <dbReference type="SAM" id="Phobius"/>
    </source>
</evidence>
<accession>A0A4Y5Z1B4</accession>
<dbReference type="OrthoDB" id="5957433at2"/>
<gene>
    <name evidence="2" type="ORF">FIV34_02880</name>
</gene>
<keyword evidence="1" id="KW-0472">Membrane</keyword>
<keyword evidence="3" id="KW-1185">Reference proteome</keyword>
<name>A0A4Y5Z1B4_9GAMM</name>
<dbReference type="Proteomes" id="UP000316093">
    <property type="component" value="Chromosome"/>
</dbReference>